<evidence type="ECO:0000256" key="2">
    <source>
        <dbReference type="ARBA" id="ARBA00022801"/>
    </source>
</evidence>
<name>A0A7Y0Q522_9FIRM</name>
<keyword evidence="5" id="KW-1185">Reference proteome</keyword>
<reference evidence="4 5" key="1">
    <citation type="submission" date="2020-04" db="EMBL/GenBank/DDBJ databases">
        <authorList>
            <person name="Zhang R."/>
            <person name="Schippers A."/>
        </authorList>
    </citation>
    <scope>NUCLEOTIDE SEQUENCE [LARGE SCALE GENOMIC DNA]</scope>
    <source>
        <strain evidence="4 5">DSM 109850</strain>
    </source>
</reference>
<dbReference type="GO" id="GO:0016787">
    <property type="term" value="F:hydrolase activity"/>
    <property type="evidence" value="ECO:0007669"/>
    <property type="project" value="UniProtKB-KW"/>
</dbReference>
<feature type="domain" description="Nudix hydrolase" evidence="3">
    <location>
        <begin position="1"/>
        <end position="133"/>
    </location>
</feature>
<protein>
    <submittedName>
        <fullName evidence="4">NUDIX domain-containing protein</fullName>
    </submittedName>
</protein>
<gene>
    <name evidence="4" type="ORF">HIJ39_20155</name>
</gene>
<dbReference type="EMBL" id="JABBVZ010000130">
    <property type="protein sequence ID" value="NMP24631.1"/>
    <property type="molecule type" value="Genomic_DNA"/>
</dbReference>
<sequence>MIRTTARALLVQDGQVLAIKYQEDFTVYYALPGGGQHPGEPLHRTLQRECREELGIDVHVGALRFVREWLDTERAVHQIEFIFQCSTDEKIGAVRSDIPDGGQIGIEWLPIADLMRFHLYPLEMRHHVPKLGYGEAKAPVYLGHGG</sequence>
<keyword evidence="2" id="KW-0378">Hydrolase</keyword>
<dbReference type="Proteomes" id="UP000533476">
    <property type="component" value="Unassembled WGS sequence"/>
</dbReference>
<evidence type="ECO:0000313" key="5">
    <source>
        <dbReference type="Proteomes" id="UP000533476"/>
    </source>
</evidence>
<dbReference type="RefSeq" id="WP_169102841.1">
    <property type="nucleotide sequence ID" value="NZ_JABBVZ010000130.1"/>
</dbReference>
<dbReference type="InterPro" id="IPR000086">
    <property type="entry name" value="NUDIX_hydrolase_dom"/>
</dbReference>
<dbReference type="PANTHER" id="PTHR43046">
    <property type="entry name" value="GDP-MANNOSE MANNOSYL HYDROLASE"/>
    <property type="match status" value="1"/>
</dbReference>
<dbReference type="AlphaFoldDB" id="A0A7Y0Q522"/>
<accession>A0A7Y0Q522</accession>
<evidence type="ECO:0000256" key="1">
    <source>
        <dbReference type="ARBA" id="ARBA00001946"/>
    </source>
</evidence>
<comment type="cofactor">
    <cofactor evidence="1">
        <name>Mg(2+)</name>
        <dbReference type="ChEBI" id="CHEBI:18420"/>
    </cofactor>
</comment>
<dbReference type="CDD" id="cd18880">
    <property type="entry name" value="NUDIX_ADPRase"/>
    <property type="match status" value="1"/>
</dbReference>
<proteinExistence type="predicted"/>
<dbReference type="Gene3D" id="3.90.79.10">
    <property type="entry name" value="Nucleoside Triphosphate Pyrophosphohydrolase"/>
    <property type="match status" value="1"/>
</dbReference>
<comment type="caution">
    <text evidence="4">The sequence shown here is derived from an EMBL/GenBank/DDBJ whole genome shotgun (WGS) entry which is preliminary data.</text>
</comment>
<dbReference type="PROSITE" id="PS51462">
    <property type="entry name" value="NUDIX"/>
    <property type="match status" value="1"/>
</dbReference>
<evidence type="ECO:0000259" key="3">
    <source>
        <dbReference type="PROSITE" id="PS51462"/>
    </source>
</evidence>
<evidence type="ECO:0000313" key="4">
    <source>
        <dbReference type="EMBL" id="NMP24631.1"/>
    </source>
</evidence>
<dbReference type="Pfam" id="PF00293">
    <property type="entry name" value="NUDIX"/>
    <property type="match status" value="1"/>
</dbReference>
<dbReference type="PANTHER" id="PTHR43046:SF14">
    <property type="entry name" value="MUTT_NUDIX FAMILY PROTEIN"/>
    <property type="match status" value="1"/>
</dbReference>
<dbReference type="InterPro" id="IPR015797">
    <property type="entry name" value="NUDIX_hydrolase-like_dom_sf"/>
</dbReference>
<dbReference type="SUPFAM" id="SSF55811">
    <property type="entry name" value="Nudix"/>
    <property type="match status" value="1"/>
</dbReference>
<organism evidence="4 5">
    <name type="scientific">Sulfobacillus harzensis</name>
    <dbReference type="NCBI Taxonomy" id="2729629"/>
    <lineage>
        <taxon>Bacteria</taxon>
        <taxon>Bacillati</taxon>
        <taxon>Bacillota</taxon>
        <taxon>Clostridia</taxon>
        <taxon>Eubacteriales</taxon>
        <taxon>Clostridiales Family XVII. Incertae Sedis</taxon>
        <taxon>Sulfobacillus</taxon>
    </lineage>
</organism>